<gene>
    <name evidence="4" type="primary">mreC</name>
    <name evidence="4" type="ORF">NCTC13102_00087</name>
</gene>
<dbReference type="RefSeq" id="WP_023947472.1">
    <property type="nucleotide sequence ID" value="NZ_JAERIV010000009.1"/>
</dbReference>
<dbReference type="GO" id="GO:0008360">
    <property type="term" value="P:regulation of cell shape"/>
    <property type="evidence" value="ECO:0007669"/>
    <property type="project" value="InterPro"/>
</dbReference>
<evidence type="ECO:0000256" key="1">
    <source>
        <dbReference type="SAM" id="Coils"/>
    </source>
</evidence>
<accession>A0A2X3BDB6</accession>
<dbReference type="PANTHER" id="PTHR34138">
    <property type="entry name" value="CELL SHAPE-DETERMINING PROTEIN MREC"/>
    <property type="match status" value="1"/>
</dbReference>
<dbReference type="Pfam" id="PF04085">
    <property type="entry name" value="MreC"/>
    <property type="match status" value="1"/>
</dbReference>
<evidence type="ECO:0000256" key="2">
    <source>
        <dbReference type="SAM" id="Phobius"/>
    </source>
</evidence>
<reference evidence="4 5" key="1">
    <citation type="submission" date="2018-06" db="EMBL/GenBank/DDBJ databases">
        <authorList>
            <consortium name="Pathogen Informatics"/>
            <person name="Doyle S."/>
        </authorList>
    </citation>
    <scope>NUCLEOTIDE SEQUENCE [LARGE SCALE GENOMIC DNA]</scope>
    <source>
        <strain evidence="4 5">NCTC13102</strain>
    </source>
</reference>
<dbReference type="InterPro" id="IPR042175">
    <property type="entry name" value="Cell/Rod_MreC_2"/>
</dbReference>
<dbReference type="AlphaFoldDB" id="A0A2X3BDB6"/>
<proteinExistence type="predicted"/>
<dbReference type="NCBIfam" id="NF010507">
    <property type="entry name" value="PRK13922.10-6"/>
    <property type="match status" value="1"/>
</dbReference>
<evidence type="ECO:0000313" key="5">
    <source>
        <dbReference type="Proteomes" id="UP000250166"/>
    </source>
</evidence>
<dbReference type="InterPro" id="IPR007221">
    <property type="entry name" value="MreC"/>
</dbReference>
<keyword evidence="1" id="KW-0175">Coiled coil</keyword>
<dbReference type="Gene3D" id="2.40.10.350">
    <property type="entry name" value="Rod shape-determining protein MreC, domain 2"/>
    <property type="match status" value="1"/>
</dbReference>
<organism evidence="4 5">
    <name type="scientific">Helicobacter fennelliae</name>
    <dbReference type="NCBI Taxonomy" id="215"/>
    <lineage>
        <taxon>Bacteria</taxon>
        <taxon>Pseudomonadati</taxon>
        <taxon>Campylobacterota</taxon>
        <taxon>Epsilonproteobacteria</taxon>
        <taxon>Campylobacterales</taxon>
        <taxon>Helicobacteraceae</taxon>
        <taxon>Helicobacter</taxon>
    </lineage>
</organism>
<keyword evidence="2" id="KW-0472">Membrane</keyword>
<keyword evidence="2" id="KW-1133">Transmembrane helix</keyword>
<dbReference type="EMBL" id="UAWL01000006">
    <property type="protein sequence ID" value="SQB97356.1"/>
    <property type="molecule type" value="Genomic_DNA"/>
</dbReference>
<dbReference type="InterPro" id="IPR055342">
    <property type="entry name" value="MreC_beta-barrel_core"/>
</dbReference>
<evidence type="ECO:0000259" key="3">
    <source>
        <dbReference type="Pfam" id="PF04085"/>
    </source>
</evidence>
<dbReference type="Proteomes" id="UP000250166">
    <property type="component" value="Unassembled WGS sequence"/>
</dbReference>
<protein>
    <submittedName>
        <fullName evidence="4">Rod shape-determining protein</fullName>
    </submittedName>
</protein>
<keyword evidence="2" id="KW-0812">Transmembrane</keyword>
<dbReference type="PANTHER" id="PTHR34138:SF1">
    <property type="entry name" value="CELL SHAPE-DETERMINING PROTEIN MREC"/>
    <property type="match status" value="1"/>
</dbReference>
<feature type="transmembrane region" description="Helical" evidence="2">
    <location>
        <begin position="6"/>
        <end position="26"/>
    </location>
</feature>
<feature type="coiled-coil region" evidence="1">
    <location>
        <begin position="62"/>
        <end position="92"/>
    </location>
</feature>
<name>A0A2X3BDB6_9HELI</name>
<evidence type="ECO:0000313" key="4">
    <source>
        <dbReference type="EMBL" id="SQB97356.1"/>
    </source>
</evidence>
<dbReference type="GO" id="GO:0005886">
    <property type="term" value="C:plasma membrane"/>
    <property type="evidence" value="ECO:0007669"/>
    <property type="project" value="TreeGrafter"/>
</dbReference>
<feature type="domain" description="Rod shape-determining protein MreC beta-barrel core" evidence="3">
    <location>
        <begin position="163"/>
        <end position="254"/>
    </location>
</feature>
<sequence length="270" mass="30633">MKYQSLAITIICIAVLFIAIDSSSFLQNHIMRIGGGIKIFVLDSKDAIALKYNQYINQAHTIKKYQEKLKDYDQLELELKNVRNEIDALSLFDTQQTFYRDAQFLPARAYLYVGMGNYNRVWIDFDTSHYPEGRLFGIVQDGKALGIAIVKDRKLVGLLNGEKQSSYSVFIGDEKIPAIIHYNSLSPENIVADFIPSWKEIHIGDQVFTSGLDGIFIKGVLVGEVVSVSHDYGYITAQVKPYAKNFDLDYIWLVDTKVPSQTLPQDKTPF</sequence>